<keyword evidence="2" id="KW-1185">Reference proteome</keyword>
<comment type="caution">
    <text evidence="1">The sequence shown here is derived from an EMBL/GenBank/DDBJ whole genome shotgun (WGS) entry which is preliminary data.</text>
</comment>
<gene>
    <name evidence="1" type="ORF">BaRGS_00002367</name>
</gene>
<evidence type="ECO:0000313" key="1">
    <source>
        <dbReference type="EMBL" id="KAK7506255.1"/>
    </source>
</evidence>
<organism evidence="1 2">
    <name type="scientific">Batillaria attramentaria</name>
    <dbReference type="NCBI Taxonomy" id="370345"/>
    <lineage>
        <taxon>Eukaryota</taxon>
        <taxon>Metazoa</taxon>
        <taxon>Spiralia</taxon>
        <taxon>Lophotrochozoa</taxon>
        <taxon>Mollusca</taxon>
        <taxon>Gastropoda</taxon>
        <taxon>Caenogastropoda</taxon>
        <taxon>Sorbeoconcha</taxon>
        <taxon>Cerithioidea</taxon>
        <taxon>Batillariidae</taxon>
        <taxon>Batillaria</taxon>
    </lineage>
</organism>
<dbReference type="AlphaFoldDB" id="A0ABD0M2Y0"/>
<dbReference type="EMBL" id="JACVVK020000007">
    <property type="protein sequence ID" value="KAK7506255.1"/>
    <property type="molecule type" value="Genomic_DNA"/>
</dbReference>
<evidence type="ECO:0000313" key="2">
    <source>
        <dbReference type="Proteomes" id="UP001519460"/>
    </source>
</evidence>
<accession>A0ABD0M2Y0</accession>
<name>A0ABD0M2Y0_9CAEN</name>
<reference evidence="1 2" key="1">
    <citation type="journal article" date="2023" name="Sci. Data">
        <title>Genome assembly of the Korean intertidal mud-creeper Batillaria attramentaria.</title>
        <authorList>
            <person name="Patra A.K."/>
            <person name="Ho P.T."/>
            <person name="Jun S."/>
            <person name="Lee S.J."/>
            <person name="Kim Y."/>
            <person name="Won Y.J."/>
        </authorList>
    </citation>
    <scope>NUCLEOTIDE SEQUENCE [LARGE SCALE GENOMIC DNA]</scope>
    <source>
        <strain evidence="1">Wonlab-2016</strain>
    </source>
</reference>
<protein>
    <submittedName>
        <fullName evidence="1">Uncharacterized protein</fullName>
    </submittedName>
</protein>
<dbReference type="Proteomes" id="UP001519460">
    <property type="component" value="Unassembled WGS sequence"/>
</dbReference>
<proteinExistence type="predicted"/>
<sequence>MVGGLTREQECRLCSSVTLGLKRTLSGCLVGRLVATRTRTSTLLHPHPIPRHSSTHSSLFTTLAPGLAPPGVSKHDYIMLGDKTVTSQNPLQSRLIDLKVPFIVT</sequence>